<dbReference type="EMBL" id="UGVL01000001">
    <property type="protein sequence ID" value="SUE34063.1"/>
    <property type="molecule type" value="Genomic_DNA"/>
</dbReference>
<name>A0A379MRC1_9BACT</name>
<evidence type="ECO:0000256" key="2">
    <source>
        <dbReference type="ARBA" id="ARBA00022723"/>
    </source>
</evidence>
<evidence type="ECO:0000256" key="1">
    <source>
        <dbReference type="ARBA" id="ARBA00008779"/>
    </source>
</evidence>
<evidence type="ECO:0000313" key="8">
    <source>
        <dbReference type="EMBL" id="SUE34063.1"/>
    </source>
</evidence>
<dbReference type="Gene3D" id="3.40.720.10">
    <property type="entry name" value="Alkaline Phosphatase, subunit A"/>
    <property type="match status" value="1"/>
</dbReference>
<evidence type="ECO:0000256" key="3">
    <source>
        <dbReference type="ARBA" id="ARBA00022801"/>
    </source>
</evidence>
<dbReference type="Pfam" id="PF00884">
    <property type="entry name" value="Sulfatase"/>
    <property type="match status" value="1"/>
</dbReference>
<dbReference type="Proteomes" id="UP000255233">
    <property type="component" value="Unassembled WGS sequence"/>
</dbReference>
<keyword evidence="9" id="KW-1185">Reference proteome</keyword>
<evidence type="ECO:0000256" key="6">
    <source>
        <dbReference type="SAM" id="SignalP"/>
    </source>
</evidence>
<evidence type="ECO:0000313" key="9">
    <source>
        <dbReference type="Proteomes" id="UP000255233"/>
    </source>
</evidence>
<feature type="domain" description="Sulfatase N-terminal" evidence="7">
    <location>
        <begin position="26"/>
        <end position="371"/>
    </location>
</feature>
<evidence type="ECO:0000256" key="4">
    <source>
        <dbReference type="ARBA" id="ARBA00022837"/>
    </source>
</evidence>
<organism evidence="8 9">
    <name type="scientific">Rikenella microfusus</name>
    <dbReference type="NCBI Taxonomy" id="28139"/>
    <lineage>
        <taxon>Bacteria</taxon>
        <taxon>Pseudomonadati</taxon>
        <taxon>Bacteroidota</taxon>
        <taxon>Bacteroidia</taxon>
        <taxon>Bacteroidales</taxon>
        <taxon>Rikenellaceae</taxon>
        <taxon>Rikenella</taxon>
    </lineage>
</organism>
<dbReference type="PROSITE" id="PS00149">
    <property type="entry name" value="SULFATASE_2"/>
    <property type="match status" value="1"/>
</dbReference>
<comment type="similarity">
    <text evidence="1">Belongs to the sulfatase family.</text>
</comment>
<dbReference type="STRING" id="880526.GCA_000427365_02372"/>
<dbReference type="PANTHER" id="PTHR42693:SF53">
    <property type="entry name" value="ENDO-4-O-SULFATASE"/>
    <property type="match status" value="1"/>
</dbReference>
<dbReference type="PANTHER" id="PTHR42693">
    <property type="entry name" value="ARYLSULFATASE FAMILY MEMBER"/>
    <property type="match status" value="1"/>
</dbReference>
<evidence type="ECO:0000259" key="7">
    <source>
        <dbReference type="Pfam" id="PF00884"/>
    </source>
</evidence>
<gene>
    <name evidence="8" type="primary">atsA_4</name>
    <name evidence="8" type="ORF">NCTC11190_01280</name>
</gene>
<protein>
    <submittedName>
        <fullName evidence="8">Arylsulfatase</fullName>
        <ecNumber evidence="8">3.1.6.1</ecNumber>
    </submittedName>
</protein>
<dbReference type="RefSeq" id="WP_027291880.1">
    <property type="nucleotide sequence ID" value="NZ_UGVL01000001.1"/>
</dbReference>
<dbReference type="InterPro" id="IPR000917">
    <property type="entry name" value="Sulfatase_N"/>
</dbReference>
<dbReference type="SUPFAM" id="SSF53649">
    <property type="entry name" value="Alkaline phosphatase-like"/>
    <property type="match status" value="1"/>
</dbReference>
<evidence type="ECO:0000256" key="5">
    <source>
        <dbReference type="PIRSR" id="PIRSR600917-52"/>
    </source>
</evidence>
<keyword evidence="6" id="KW-0732">Signal</keyword>
<dbReference type="InterPro" id="IPR050738">
    <property type="entry name" value="Sulfatase"/>
</dbReference>
<sequence length="500" mass="54711">MNRSLRPLLLTALLPSAVSAHPDDSPNIIYILADDMGYGDVSALNPECKVRTRHIDSLAVQGISFTDAHTSSSVSTPSRYSILTGRYNWRSSLQSGVSWSYSPALIEPDRLTVAGLLRSNGYHTACIGKWHLGLGWSYKTDAPEQVDFSLPLTAGPNDNGFEYSYIMPASLDIPPYVYIENGRVTAPVTDTIDGRNGYAFWRRGPIAEDFDIAKTLDHFTDKAVDYIRTHAADGQPFFLYFPLTAPHTPIIPSDDFAGKSGIGPYGDFLLHVDDVVGRVTAAVREAGIERNTLIVFTSDNGCSPSANYKNLKTHGHNPSYIYRGTKADIYDGGHRIPYIFRYPALIEPGSRSDAPVCLTGFMATCADLLGIRLPDNAGEDSYSHLAILRGKERRADRNRLLVHHSIDGYFAIRQGPWKLNVCPGSGGWSAPVPGDESPNAPRMQLFDMALAPGEPAEANRYVPGERRAARMLRKLGRAIAEGRTTPGAPQANDVPVALYK</sequence>
<dbReference type="GO" id="GO:0004065">
    <property type="term" value="F:arylsulfatase activity"/>
    <property type="evidence" value="ECO:0007669"/>
    <property type="project" value="UniProtKB-EC"/>
</dbReference>
<dbReference type="Gene3D" id="3.30.1120.10">
    <property type="match status" value="1"/>
</dbReference>
<dbReference type="InterPro" id="IPR017850">
    <property type="entry name" value="Alkaline_phosphatase_core_sf"/>
</dbReference>
<dbReference type="CDD" id="cd16143">
    <property type="entry name" value="ARS_like"/>
    <property type="match status" value="1"/>
</dbReference>
<feature type="modified residue" description="3-oxoalanine (Ser)" evidence="5">
    <location>
        <position position="75"/>
    </location>
</feature>
<accession>A0A379MRC1</accession>
<feature type="signal peptide" evidence="6">
    <location>
        <begin position="1"/>
        <end position="20"/>
    </location>
</feature>
<dbReference type="EC" id="3.1.6.1" evidence="8"/>
<feature type="chain" id="PRO_5017053052" evidence="6">
    <location>
        <begin position="21"/>
        <end position="500"/>
    </location>
</feature>
<dbReference type="InterPro" id="IPR024607">
    <property type="entry name" value="Sulfatase_CS"/>
</dbReference>
<keyword evidence="3 8" id="KW-0378">Hydrolase</keyword>
<keyword evidence="2" id="KW-0479">Metal-binding</keyword>
<comment type="PTM">
    <text evidence="5">The conversion to 3-oxoalanine (also known as C-formylglycine, FGly), of a serine or cysteine residue in prokaryotes and of a cysteine residue in eukaryotes, is critical for catalytic activity.</text>
</comment>
<dbReference type="PROSITE" id="PS00523">
    <property type="entry name" value="SULFATASE_1"/>
    <property type="match status" value="1"/>
</dbReference>
<dbReference type="OrthoDB" id="9765065at2"/>
<reference evidence="8 9" key="1">
    <citation type="submission" date="2018-06" db="EMBL/GenBank/DDBJ databases">
        <authorList>
            <consortium name="Pathogen Informatics"/>
            <person name="Doyle S."/>
        </authorList>
    </citation>
    <scope>NUCLEOTIDE SEQUENCE [LARGE SCALE GENOMIC DNA]</scope>
    <source>
        <strain evidence="8 9">NCTC11190</strain>
    </source>
</reference>
<keyword evidence="4" id="KW-0106">Calcium</keyword>
<dbReference type="GO" id="GO:0046872">
    <property type="term" value="F:metal ion binding"/>
    <property type="evidence" value="ECO:0007669"/>
    <property type="project" value="UniProtKB-KW"/>
</dbReference>
<proteinExistence type="inferred from homology"/>
<dbReference type="AlphaFoldDB" id="A0A379MRC1"/>